<keyword evidence="2" id="KW-1185">Reference proteome</keyword>
<evidence type="ECO:0000313" key="2">
    <source>
        <dbReference type="Proteomes" id="UP000789525"/>
    </source>
</evidence>
<feature type="non-terminal residue" evidence="1">
    <location>
        <position position="1"/>
    </location>
</feature>
<comment type="caution">
    <text evidence="1">The sequence shown here is derived from an EMBL/GenBank/DDBJ whole genome shotgun (WGS) entry which is preliminary data.</text>
</comment>
<proteinExistence type="predicted"/>
<sequence>YHIVQEFNKGIYDYIVATDESDLKADRDTEDERSDDEESPSGEEQEGTSSKVKFTLPDKKQGGKSGVKKKDDEYGVSRGIDFINVAAVINFDFPTSAKSYTHRVGRTARAVYKGMSLSFVVPKELAGKHKNVTCSTAKHDEEVYLRVEKQQSMMGATLKPYSFDMKQVEGFRYRMEDALRAVTRAAIREARLKDVKLEMLNSEKLKSHFEDNPNDLNILRHDTTIHPARVQQHMKHIPSYLMPKIATPSGAIDTNGKSASTERVPFHKTQTNNRRPNKHNFGAKKRKDDPLKSFSFNESGAKNVGRKKRQVSGLLTSTTLS</sequence>
<protein>
    <submittedName>
        <fullName evidence="1">3626_t:CDS:1</fullName>
    </submittedName>
</protein>
<name>A0ACA9NWZ9_9GLOM</name>
<evidence type="ECO:0000313" key="1">
    <source>
        <dbReference type="EMBL" id="CAG8679554.1"/>
    </source>
</evidence>
<dbReference type="Proteomes" id="UP000789525">
    <property type="component" value="Unassembled WGS sequence"/>
</dbReference>
<gene>
    <name evidence="1" type="ORF">ACOLOM_LOCUS9277</name>
</gene>
<accession>A0ACA9NWZ9</accession>
<dbReference type="EMBL" id="CAJVPT010026470">
    <property type="protein sequence ID" value="CAG8679554.1"/>
    <property type="molecule type" value="Genomic_DNA"/>
</dbReference>
<reference evidence="1" key="1">
    <citation type="submission" date="2021-06" db="EMBL/GenBank/DDBJ databases">
        <authorList>
            <person name="Kallberg Y."/>
            <person name="Tangrot J."/>
            <person name="Rosling A."/>
        </authorList>
    </citation>
    <scope>NUCLEOTIDE SEQUENCE</scope>
    <source>
        <strain evidence="1">CL356</strain>
    </source>
</reference>
<organism evidence="1 2">
    <name type="scientific">Acaulospora colombiana</name>
    <dbReference type="NCBI Taxonomy" id="27376"/>
    <lineage>
        <taxon>Eukaryota</taxon>
        <taxon>Fungi</taxon>
        <taxon>Fungi incertae sedis</taxon>
        <taxon>Mucoromycota</taxon>
        <taxon>Glomeromycotina</taxon>
        <taxon>Glomeromycetes</taxon>
        <taxon>Diversisporales</taxon>
        <taxon>Acaulosporaceae</taxon>
        <taxon>Acaulospora</taxon>
    </lineage>
</organism>